<dbReference type="EMBL" id="CP074694">
    <property type="protein sequence ID" value="QVL32318.1"/>
    <property type="molecule type" value="Genomic_DNA"/>
</dbReference>
<dbReference type="GO" id="GO:0003723">
    <property type="term" value="F:RNA binding"/>
    <property type="evidence" value="ECO:0007669"/>
    <property type="project" value="InterPro"/>
</dbReference>
<gene>
    <name evidence="1" type="ORF">KIH39_26385</name>
</gene>
<protein>
    <submittedName>
        <fullName evidence="1">Carbon storage regulator</fullName>
    </submittedName>
</protein>
<dbReference type="InterPro" id="IPR003751">
    <property type="entry name" value="CsrA"/>
</dbReference>
<organism evidence="1 2">
    <name type="scientific">Telmatocola sphagniphila</name>
    <dbReference type="NCBI Taxonomy" id="1123043"/>
    <lineage>
        <taxon>Bacteria</taxon>
        <taxon>Pseudomonadati</taxon>
        <taxon>Planctomycetota</taxon>
        <taxon>Planctomycetia</taxon>
        <taxon>Gemmatales</taxon>
        <taxon>Gemmataceae</taxon>
    </lineage>
</organism>
<evidence type="ECO:0000313" key="1">
    <source>
        <dbReference type="EMBL" id="QVL32318.1"/>
    </source>
</evidence>
<name>A0A8E6EY52_9BACT</name>
<keyword evidence="2" id="KW-1185">Reference proteome</keyword>
<dbReference type="Proteomes" id="UP000676194">
    <property type="component" value="Chromosome"/>
</dbReference>
<dbReference type="GO" id="GO:0006402">
    <property type="term" value="P:mRNA catabolic process"/>
    <property type="evidence" value="ECO:0007669"/>
    <property type="project" value="InterPro"/>
</dbReference>
<dbReference type="GO" id="GO:0006109">
    <property type="term" value="P:regulation of carbohydrate metabolic process"/>
    <property type="evidence" value="ECO:0007669"/>
    <property type="project" value="InterPro"/>
</dbReference>
<dbReference type="Gene3D" id="2.60.40.4380">
    <property type="entry name" value="Translational regulator CsrA"/>
    <property type="match status" value="1"/>
</dbReference>
<dbReference type="AlphaFoldDB" id="A0A8E6EY52"/>
<proteinExistence type="predicted"/>
<reference evidence="1" key="1">
    <citation type="submission" date="2021-05" db="EMBL/GenBank/DDBJ databases">
        <title>Complete genome sequence of the cellulolytic planctomycete Telmatocola sphagniphila SP2T and characterization of the first cellulase from planctomycetes.</title>
        <authorList>
            <person name="Rakitin A.L."/>
            <person name="Beletsky A.V."/>
            <person name="Naumoff D.G."/>
            <person name="Kulichevskaya I.S."/>
            <person name="Mardanov A.V."/>
            <person name="Ravin N.V."/>
            <person name="Dedysh S.N."/>
        </authorList>
    </citation>
    <scope>NUCLEOTIDE SEQUENCE</scope>
    <source>
        <strain evidence="1">SP2T</strain>
    </source>
</reference>
<sequence length="74" mass="8024">MSTELDQRTALVVTISIEEPLWIGADVELQVVSVQGEKVMVRVVAPPEVSVDRASIRARKLAAQSSPALGRRGR</sequence>
<dbReference type="KEGG" id="tsph:KIH39_26385"/>
<dbReference type="SUPFAM" id="SSF117130">
    <property type="entry name" value="CsrA-like"/>
    <property type="match status" value="1"/>
</dbReference>
<dbReference type="Pfam" id="PF02599">
    <property type="entry name" value="CsrA"/>
    <property type="match status" value="1"/>
</dbReference>
<accession>A0A8E6EY52</accession>
<dbReference type="RefSeq" id="WP_213497159.1">
    <property type="nucleotide sequence ID" value="NZ_CP074694.1"/>
</dbReference>
<evidence type="ECO:0000313" key="2">
    <source>
        <dbReference type="Proteomes" id="UP000676194"/>
    </source>
</evidence>
<dbReference type="InterPro" id="IPR036107">
    <property type="entry name" value="CsrA_sf"/>
</dbReference>